<accession>A0ABP9QE62</accession>
<gene>
    <name evidence="10" type="ORF">GCM10025770_08000</name>
</gene>
<keyword evidence="5 8" id="KW-0812">Transmembrane</keyword>
<dbReference type="PANTHER" id="PTHR33908">
    <property type="entry name" value="MANNOSYLTRANSFERASE YKCB-RELATED"/>
    <property type="match status" value="1"/>
</dbReference>
<organism evidence="10 11">
    <name type="scientific">Viridibacterium curvum</name>
    <dbReference type="NCBI Taxonomy" id="1101404"/>
    <lineage>
        <taxon>Bacteria</taxon>
        <taxon>Pseudomonadati</taxon>
        <taxon>Pseudomonadota</taxon>
        <taxon>Betaproteobacteria</taxon>
        <taxon>Rhodocyclales</taxon>
        <taxon>Rhodocyclaceae</taxon>
        <taxon>Viridibacterium</taxon>
    </lineage>
</organism>
<dbReference type="Pfam" id="PF13231">
    <property type="entry name" value="PMT_2"/>
    <property type="match status" value="1"/>
</dbReference>
<evidence type="ECO:0000256" key="6">
    <source>
        <dbReference type="ARBA" id="ARBA00022989"/>
    </source>
</evidence>
<dbReference type="RefSeq" id="WP_345531547.1">
    <property type="nucleotide sequence ID" value="NZ_BAABLD010000002.1"/>
</dbReference>
<keyword evidence="6 8" id="KW-1133">Transmembrane helix</keyword>
<proteinExistence type="predicted"/>
<feature type="transmembrane region" description="Helical" evidence="8">
    <location>
        <begin position="114"/>
        <end position="132"/>
    </location>
</feature>
<feature type="transmembrane region" description="Helical" evidence="8">
    <location>
        <begin position="168"/>
        <end position="193"/>
    </location>
</feature>
<evidence type="ECO:0000313" key="10">
    <source>
        <dbReference type="EMBL" id="GAA5160359.1"/>
    </source>
</evidence>
<comment type="subcellular location">
    <subcellularLocation>
        <location evidence="1">Cell membrane</location>
        <topology evidence="1">Multi-pass membrane protein</topology>
    </subcellularLocation>
</comment>
<evidence type="ECO:0000256" key="8">
    <source>
        <dbReference type="SAM" id="Phobius"/>
    </source>
</evidence>
<evidence type="ECO:0000256" key="2">
    <source>
        <dbReference type="ARBA" id="ARBA00022475"/>
    </source>
</evidence>
<feature type="transmembrane region" description="Helical" evidence="8">
    <location>
        <begin position="317"/>
        <end position="333"/>
    </location>
</feature>
<keyword evidence="7 8" id="KW-0472">Membrane</keyword>
<evidence type="ECO:0000256" key="1">
    <source>
        <dbReference type="ARBA" id="ARBA00004651"/>
    </source>
</evidence>
<feature type="domain" description="Glycosyltransferase RgtA/B/C/D-like" evidence="9">
    <location>
        <begin position="64"/>
        <end position="223"/>
    </location>
</feature>
<evidence type="ECO:0000256" key="7">
    <source>
        <dbReference type="ARBA" id="ARBA00023136"/>
    </source>
</evidence>
<feature type="transmembrane region" description="Helical" evidence="8">
    <location>
        <begin position="291"/>
        <end position="311"/>
    </location>
</feature>
<dbReference type="Proteomes" id="UP001500547">
    <property type="component" value="Unassembled WGS sequence"/>
</dbReference>
<name>A0ABP9QE62_9RHOO</name>
<keyword evidence="11" id="KW-1185">Reference proteome</keyword>
<protein>
    <submittedName>
        <fullName evidence="10">Glycosyltransferase family 39 protein</fullName>
    </submittedName>
</protein>
<evidence type="ECO:0000256" key="4">
    <source>
        <dbReference type="ARBA" id="ARBA00022679"/>
    </source>
</evidence>
<dbReference type="PANTHER" id="PTHR33908:SF3">
    <property type="entry name" value="UNDECAPRENYL PHOSPHATE-ALPHA-4-AMINO-4-DEOXY-L-ARABINOSE ARABINOSYL TRANSFERASE"/>
    <property type="match status" value="1"/>
</dbReference>
<dbReference type="InterPro" id="IPR038731">
    <property type="entry name" value="RgtA/B/C-like"/>
</dbReference>
<keyword evidence="2" id="KW-1003">Cell membrane</keyword>
<dbReference type="EMBL" id="BAABLD010000002">
    <property type="protein sequence ID" value="GAA5160359.1"/>
    <property type="molecule type" value="Genomic_DNA"/>
</dbReference>
<feature type="transmembrane region" description="Helical" evidence="8">
    <location>
        <begin position="66"/>
        <end position="82"/>
    </location>
</feature>
<evidence type="ECO:0000259" key="9">
    <source>
        <dbReference type="Pfam" id="PF13231"/>
    </source>
</evidence>
<evidence type="ECO:0000313" key="11">
    <source>
        <dbReference type="Proteomes" id="UP001500547"/>
    </source>
</evidence>
<keyword evidence="3" id="KW-0328">Glycosyltransferase</keyword>
<feature type="transmembrane region" description="Helical" evidence="8">
    <location>
        <begin position="421"/>
        <end position="438"/>
    </location>
</feature>
<feature type="transmembrane region" description="Helical" evidence="8">
    <location>
        <begin position="213"/>
        <end position="236"/>
    </location>
</feature>
<feature type="transmembrane region" description="Helical" evidence="8">
    <location>
        <begin position="259"/>
        <end position="279"/>
    </location>
</feature>
<comment type="caution">
    <text evidence="10">The sequence shown here is derived from an EMBL/GenBank/DDBJ whole genome shotgun (WGS) entry which is preliminary data.</text>
</comment>
<dbReference type="InterPro" id="IPR050297">
    <property type="entry name" value="LipidA_mod_glycosyltrf_83"/>
</dbReference>
<keyword evidence="4" id="KW-0808">Transferase</keyword>
<sequence>MTLRFSDRQLKWLLFLLPLAAFLLNLGGMPLFDVDEGAFSEATREMFERHDFLSTWLNGAPRFDKPILVYWFQAIFVALIGVNEWAFRLPSVISAALWAWATAMFVWPRVGRNGAIFAATIVTTSLGVLIIGRAATADSLLNVLIALALFDSWRHLESGQRAPLLRSYVWIGLGVLTKGPIALLVPGATTLIYCLTARRFSDWLRSVFDWRGWLILLAITVPWYAAALAIHGQAFIDGFILKHNVERFSGSMEGHSGSIFYYVAIVPALLLPWLTWLLRSVRDIRSDFSDPLRRFLWIWSLFVIAFFSLSGTKLPHYALYGCTPLFALIALNIDKLGTATRSVRLAVLPAILLLCIFVGLPSLLEDALQRGWVKDAYYQLQLGRVSELKLLGYHVIVLLCFAISLQSLFTLHSEAWKRSAIAASVCALAVVAAVGPLTSELLQGPVKRAGIAARQYAGEPMVLWNFHAPSFSVYREGVTPTVQAEAGQIALTRVDRLPKDRKIEELFREGGVILLRVKE</sequence>
<evidence type="ECO:0000256" key="3">
    <source>
        <dbReference type="ARBA" id="ARBA00022676"/>
    </source>
</evidence>
<reference evidence="11" key="1">
    <citation type="journal article" date="2019" name="Int. J. Syst. Evol. Microbiol.">
        <title>The Global Catalogue of Microorganisms (GCM) 10K type strain sequencing project: providing services to taxonomists for standard genome sequencing and annotation.</title>
        <authorList>
            <consortium name="The Broad Institute Genomics Platform"/>
            <consortium name="The Broad Institute Genome Sequencing Center for Infectious Disease"/>
            <person name="Wu L."/>
            <person name="Ma J."/>
        </authorList>
    </citation>
    <scope>NUCLEOTIDE SEQUENCE [LARGE SCALE GENOMIC DNA]</scope>
    <source>
        <strain evidence="11">JCM 18715</strain>
    </source>
</reference>
<feature type="transmembrane region" description="Helical" evidence="8">
    <location>
        <begin position="345"/>
        <end position="364"/>
    </location>
</feature>
<feature type="transmembrane region" description="Helical" evidence="8">
    <location>
        <begin position="390"/>
        <end position="409"/>
    </location>
</feature>
<evidence type="ECO:0000256" key="5">
    <source>
        <dbReference type="ARBA" id="ARBA00022692"/>
    </source>
</evidence>